<organism evidence="2 3">
    <name type="scientific">Vitis vinifera</name>
    <name type="common">Grape</name>
    <dbReference type="NCBI Taxonomy" id="29760"/>
    <lineage>
        <taxon>Eukaryota</taxon>
        <taxon>Viridiplantae</taxon>
        <taxon>Streptophyta</taxon>
        <taxon>Embryophyta</taxon>
        <taxon>Tracheophyta</taxon>
        <taxon>Spermatophyta</taxon>
        <taxon>Magnoliopsida</taxon>
        <taxon>eudicotyledons</taxon>
        <taxon>Gunneridae</taxon>
        <taxon>Pentapetalae</taxon>
        <taxon>rosids</taxon>
        <taxon>Vitales</taxon>
        <taxon>Vitaceae</taxon>
        <taxon>Viteae</taxon>
        <taxon>Vitis</taxon>
    </lineage>
</organism>
<feature type="region of interest" description="Disordered" evidence="1">
    <location>
        <begin position="323"/>
        <end position="401"/>
    </location>
</feature>
<dbReference type="Proteomes" id="UP000288805">
    <property type="component" value="Unassembled WGS sequence"/>
</dbReference>
<reference evidence="2 3" key="1">
    <citation type="journal article" date="2018" name="PLoS Genet.">
        <title>Population sequencing reveals clonal diversity and ancestral inbreeding in the grapevine cultivar Chardonnay.</title>
        <authorList>
            <person name="Roach M.J."/>
            <person name="Johnson D.L."/>
            <person name="Bohlmann J."/>
            <person name="van Vuuren H.J."/>
            <person name="Jones S.J."/>
            <person name="Pretorius I.S."/>
            <person name="Schmidt S.A."/>
            <person name="Borneman A.R."/>
        </authorList>
    </citation>
    <scope>NUCLEOTIDE SEQUENCE [LARGE SCALE GENOMIC DNA]</scope>
    <source>
        <strain evidence="3">cv. Chardonnay</strain>
        <tissue evidence="2">Leaf</tissue>
    </source>
</reference>
<protein>
    <submittedName>
        <fullName evidence="2">Uncharacterized protein</fullName>
    </submittedName>
</protein>
<feature type="compositionally biased region" description="Polar residues" evidence="1">
    <location>
        <begin position="325"/>
        <end position="337"/>
    </location>
</feature>
<evidence type="ECO:0000313" key="2">
    <source>
        <dbReference type="EMBL" id="RVX21465.1"/>
    </source>
</evidence>
<gene>
    <name evidence="2" type="ORF">CK203_001954</name>
</gene>
<name>A0A438KJT1_VITVI</name>
<dbReference type="PANTHER" id="PTHR34427:SF5">
    <property type="entry name" value="DUF4283 DOMAIN-CONTAINING PROTEIN"/>
    <property type="match status" value="1"/>
</dbReference>
<comment type="caution">
    <text evidence="2">The sequence shown here is derived from an EMBL/GenBank/DDBJ whole genome shotgun (WGS) entry which is preliminary data.</text>
</comment>
<dbReference type="PANTHER" id="PTHR34427">
    <property type="entry name" value="DUF4283 DOMAIN PROTEIN"/>
    <property type="match status" value="1"/>
</dbReference>
<proteinExistence type="predicted"/>
<evidence type="ECO:0000256" key="1">
    <source>
        <dbReference type="SAM" id="MobiDB-lite"/>
    </source>
</evidence>
<sequence>MKGGGRCWFAVDSKSFEISVEVFGERWSGQKVGRWRKEFKLESRANEAGRYLLCSVVDLESKRYCLVFPEGKGIMGGWVLLAEKLRSLGVMSRDEPRGNATYYGTGSTVGESEGKAQKSYVDVVKSREKKLGHTPLSDPDVGPLLLIEFENKDEADKVLLRGSRWFKESTLHLDRWDPKVGCSQNGERAESVWVRVVGLPLHFWSQEAFRKIGDCCGGFVAVDENTAKSKELRWARISVRYVGVEWSSTMQVVVGSLCYALQLWWEVKPGLSEVVPAKSKEKGKEREVRDDGEGDTRAGFIRVREKTYGELAKVAEKYKVGEGSCNKQAQSSGTVSGAATEADGSTGDRSPAWGKSPCSGLGGNLPLGRQGESGWVREPDVEDQGIKSSEKMGRPNLKLTKGMVGEGRPILKIAKEVRAPDGCFSGGGEQEGDLFGSKLGSPRPAVNLSEITDEALLEEASRYSDQTYSPFLSLGKRDISLFSSPSGWDGEGAVMVRASDRGTASNDGGGAVMDRLRMILADGREAEVSDLVGRESGNTEELSIGALERVSQEDEEERGKEGDLCWQSSSLAKFSRYLGMPTEGFEGEILFLLKRMKERKLQKGKLDGRKRRKLESSKFERELRKLEWTVNYIGGGGGGEGGGSTSRSK</sequence>
<evidence type="ECO:0000313" key="3">
    <source>
        <dbReference type="Proteomes" id="UP000288805"/>
    </source>
</evidence>
<dbReference type="AlphaFoldDB" id="A0A438KJT1"/>
<accession>A0A438KJT1</accession>
<feature type="compositionally biased region" description="Basic and acidic residues" evidence="1">
    <location>
        <begin position="375"/>
        <end position="393"/>
    </location>
</feature>
<dbReference type="EMBL" id="QGNW01000005">
    <property type="protein sequence ID" value="RVX21465.1"/>
    <property type="molecule type" value="Genomic_DNA"/>
</dbReference>